<dbReference type="Proteomes" id="UP000029867">
    <property type="component" value="Unassembled WGS sequence"/>
</dbReference>
<evidence type="ECO:0000256" key="1">
    <source>
        <dbReference type="ARBA" id="ARBA00004196"/>
    </source>
</evidence>
<comment type="subcellular location">
    <subcellularLocation>
        <location evidence="1">Cell envelope</location>
    </subcellularLocation>
</comment>
<dbReference type="Pfam" id="PF00399">
    <property type="entry name" value="PIR"/>
    <property type="match status" value="3"/>
</dbReference>
<evidence type="ECO:0000256" key="2">
    <source>
        <dbReference type="ARBA" id="ARBA00022729"/>
    </source>
</evidence>
<dbReference type="InterPro" id="IPR000420">
    <property type="entry name" value="Yeast_PIR_rpt"/>
</dbReference>
<proteinExistence type="predicted"/>
<reference evidence="4" key="1">
    <citation type="journal article" date="2014" name="Microb. Cell Fact.">
        <title>Exploiting Issatchenkia orientalis SD108 for succinic acid production.</title>
        <authorList>
            <person name="Xiao H."/>
            <person name="Shao Z."/>
            <person name="Jiang Y."/>
            <person name="Dole S."/>
            <person name="Zhao H."/>
        </authorList>
    </citation>
    <scope>NUCLEOTIDE SEQUENCE [LARGE SCALE GENOMIC DNA]</scope>
    <source>
        <strain evidence="4">SD108</strain>
    </source>
</reference>
<organism evidence="3 4">
    <name type="scientific">Pichia kudriavzevii</name>
    <name type="common">Yeast</name>
    <name type="synonym">Issatchenkia orientalis</name>
    <dbReference type="NCBI Taxonomy" id="4909"/>
    <lineage>
        <taxon>Eukaryota</taxon>
        <taxon>Fungi</taxon>
        <taxon>Dikarya</taxon>
        <taxon>Ascomycota</taxon>
        <taxon>Saccharomycotina</taxon>
        <taxon>Pichiomycetes</taxon>
        <taxon>Pichiales</taxon>
        <taxon>Pichiaceae</taxon>
        <taxon>Pichia</taxon>
    </lineage>
</organism>
<evidence type="ECO:0000313" key="4">
    <source>
        <dbReference type="Proteomes" id="UP000029867"/>
    </source>
</evidence>
<dbReference type="HOGENOM" id="CLU_2564633_0_0_1"/>
<keyword evidence="2" id="KW-0732">Signal</keyword>
<dbReference type="GO" id="GO:0005199">
    <property type="term" value="F:structural constituent of cell wall"/>
    <property type="evidence" value="ECO:0007669"/>
    <property type="project" value="InterPro"/>
</dbReference>
<protein>
    <submittedName>
        <fullName evidence="3">Uncharacterized protein</fullName>
    </submittedName>
</protein>
<dbReference type="AlphaFoldDB" id="A0A099NKN5"/>
<dbReference type="PROSITE" id="PS00929">
    <property type="entry name" value="PIR_REPEAT_1"/>
    <property type="match status" value="1"/>
</dbReference>
<gene>
    <name evidence="3" type="ORF">JL09_g6926</name>
</gene>
<dbReference type="PROSITE" id="PS50256">
    <property type="entry name" value="PIR_REPEAT_2"/>
    <property type="match status" value="3"/>
</dbReference>
<feature type="non-terminal residue" evidence="3">
    <location>
        <position position="82"/>
    </location>
</feature>
<evidence type="ECO:0000313" key="3">
    <source>
        <dbReference type="EMBL" id="KGK32467.1"/>
    </source>
</evidence>
<accession>A0A099NKN5</accession>
<feature type="non-terminal residue" evidence="3">
    <location>
        <position position="1"/>
    </location>
</feature>
<sequence>TTATETTKTIIANVVTQIGDGQVQATTLTKQVVNPITQIGDGQIQATTATAAALISQIGDGQIQATTKTTTPKETAAPVTQI</sequence>
<name>A0A099NKN5_PICKU</name>
<comment type="caution">
    <text evidence="3">The sequence shown here is derived from an EMBL/GenBank/DDBJ whole genome shotgun (WGS) entry which is preliminary data.</text>
</comment>
<dbReference type="EMBL" id="JQFK01002225">
    <property type="protein sequence ID" value="KGK32467.1"/>
    <property type="molecule type" value="Genomic_DNA"/>
</dbReference>